<feature type="compositionally biased region" description="Basic and acidic residues" evidence="1">
    <location>
        <begin position="360"/>
        <end position="379"/>
    </location>
</feature>
<dbReference type="Ensembl" id="ENSORLT00020034005.1">
    <property type="protein sequence ID" value="ENSORLP00020016732.1"/>
    <property type="gene ID" value="ENSORLG00020017797.1"/>
</dbReference>
<dbReference type="Pfam" id="PF14722">
    <property type="entry name" value="KRAP_IP3R_bind"/>
    <property type="match status" value="1"/>
</dbReference>
<dbReference type="PANTHER" id="PTHR17469">
    <property type="entry name" value="SPERM SPECIFIC ANTIGEN 2-RELATED"/>
    <property type="match status" value="1"/>
</dbReference>
<evidence type="ECO:0000313" key="4">
    <source>
        <dbReference type="Proteomes" id="UP000265180"/>
    </source>
</evidence>
<feature type="domain" description="ITPR-interacting" evidence="2">
    <location>
        <begin position="103"/>
        <end position="268"/>
    </location>
</feature>
<dbReference type="AlphaFoldDB" id="A0A3P9L829"/>
<dbReference type="InterPro" id="IPR043444">
    <property type="entry name" value="TESPA1-like"/>
</dbReference>
<evidence type="ECO:0000256" key="1">
    <source>
        <dbReference type="SAM" id="MobiDB-lite"/>
    </source>
</evidence>
<dbReference type="Proteomes" id="UP000265180">
    <property type="component" value="Chromosome 5"/>
</dbReference>
<accession>A0A3P9L829</accession>
<proteinExistence type="predicted"/>
<protein>
    <recommendedName>
        <fullName evidence="2">ITPR-interacting domain-containing protein</fullName>
    </recommendedName>
</protein>
<evidence type="ECO:0000259" key="2">
    <source>
        <dbReference type="SMART" id="SM01257"/>
    </source>
</evidence>
<evidence type="ECO:0000313" key="3">
    <source>
        <dbReference type="Ensembl" id="ENSORLP00020016732.1"/>
    </source>
</evidence>
<organism evidence="3 4">
    <name type="scientific">Oryzias latipes</name>
    <name type="common">Japanese rice fish</name>
    <name type="synonym">Japanese killifish</name>
    <dbReference type="NCBI Taxonomy" id="8090"/>
    <lineage>
        <taxon>Eukaryota</taxon>
        <taxon>Metazoa</taxon>
        <taxon>Chordata</taxon>
        <taxon>Craniata</taxon>
        <taxon>Vertebrata</taxon>
        <taxon>Euteleostomi</taxon>
        <taxon>Actinopterygii</taxon>
        <taxon>Neopterygii</taxon>
        <taxon>Teleostei</taxon>
        <taxon>Neoteleostei</taxon>
        <taxon>Acanthomorphata</taxon>
        <taxon>Ovalentaria</taxon>
        <taxon>Atherinomorphae</taxon>
        <taxon>Beloniformes</taxon>
        <taxon>Adrianichthyidae</taxon>
        <taxon>Oryziinae</taxon>
        <taxon>Oryzias</taxon>
    </lineage>
</organism>
<feature type="compositionally biased region" description="Polar residues" evidence="1">
    <location>
        <begin position="380"/>
        <end position="399"/>
    </location>
</feature>
<dbReference type="SMART" id="SM01257">
    <property type="entry name" value="KRAP_IP3R_bind"/>
    <property type="match status" value="1"/>
</dbReference>
<feature type="region of interest" description="Disordered" evidence="1">
    <location>
        <begin position="360"/>
        <end position="399"/>
    </location>
</feature>
<dbReference type="GO" id="GO:0005102">
    <property type="term" value="F:signaling receptor binding"/>
    <property type="evidence" value="ECO:0007669"/>
    <property type="project" value="InterPro"/>
</dbReference>
<reference evidence="3 4" key="2">
    <citation type="submission" date="2017-04" db="EMBL/GenBank/DDBJ databases">
        <title>CpG methylation of centromeres and impact of large insertions on vertebrate speciation.</title>
        <authorList>
            <person name="Ichikawa K."/>
            <person name="Yoshimura J."/>
            <person name="Morishita S."/>
        </authorList>
    </citation>
    <scope>NUCLEOTIDE SEQUENCE</scope>
    <source>
        <strain evidence="3 4">HNI</strain>
    </source>
</reference>
<reference evidence="3" key="4">
    <citation type="submission" date="2025-09" db="UniProtKB">
        <authorList>
            <consortium name="Ensembl"/>
        </authorList>
    </citation>
    <scope>IDENTIFICATION</scope>
    <source>
        <strain evidence="3">HNI</strain>
    </source>
</reference>
<feature type="region of interest" description="Disordered" evidence="1">
    <location>
        <begin position="312"/>
        <end position="333"/>
    </location>
</feature>
<reference evidence="3" key="3">
    <citation type="submission" date="2025-08" db="UniProtKB">
        <authorList>
            <consortium name="Ensembl"/>
        </authorList>
    </citation>
    <scope>IDENTIFICATION</scope>
    <source>
        <strain evidence="3">HNI</strain>
    </source>
</reference>
<reference key="1">
    <citation type="journal article" date="2007" name="Nature">
        <title>The medaka draft genome and insights into vertebrate genome evolution.</title>
        <authorList>
            <person name="Kasahara M."/>
            <person name="Naruse K."/>
            <person name="Sasaki S."/>
            <person name="Nakatani Y."/>
            <person name="Qu W."/>
            <person name="Ahsan B."/>
            <person name="Yamada T."/>
            <person name="Nagayasu Y."/>
            <person name="Doi K."/>
            <person name="Kasai Y."/>
            <person name="Jindo T."/>
            <person name="Kobayashi D."/>
            <person name="Shimada A."/>
            <person name="Toyoda A."/>
            <person name="Kuroki Y."/>
            <person name="Fujiyama A."/>
            <person name="Sasaki T."/>
            <person name="Shimizu A."/>
            <person name="Asakawa S."/>
            <person name="Shimizu N."/>
            <person name="Hashimoto S."/>
            <person name="Yang J."/>
            <person name="Lee Y."/>
            <person name="Matsushima K."/>
            <person name="Sugano S."/>
            <person name="Sakaizumi M."/>
            <person name="Narita T."/>
            <person name="Ohishi K."/>
            <person name="Haga S."/>
            <person name="Ohta F."/>
            <person name="Nomoto H."/>
            <person name="Nogata K."/>
            <person name="Morishita T."/>
            <person name="Endo T."/>
            <person name="Shin-I T."/>
            <person name="Takeda H."/>
            <person name="Morishita S."/>
            <person name="Kohara Y."/>
        </authorList>
    </citation>
    <scope>NUCLEOTIDE SEQUENCE [LARGE SCALE GENOMIC DNA]</scope>
    <source>
        <strain>Hd-rR</strain>
    </source>
</reference>
<dbReference type="PANTHER" id="PTHR17469:SF1">
    <property type="entry name" value="PROTEIN TESPA1"/>
    <property type="match status" value="1"/>
</dbReference>
<sequence>MERASIKDRRRAWINSRQCTTLEEPQGLLSTSMIDDNVFPDEKIESWLRGCRSEAGSDNNARFSFDAELAFNLADDLSLGADASVLGGASVKHRAGTSRHRLRLLQLKHGLSMASSCYSSSTCKTLSSVSDILQLYEEDAEEVLCALGFGSAEEQITARVPSRFLNSPSNANGINLRLFLDSQIQRIREEDHRLCLASRFRQVEVLTATANAFYSLYSHVSRTPLQKLDTPVFTFPSPVNKMKRFQPSTCSEPRSPVERLKDTVHRMCLYTGSPRGSESTSPQPLHRKRSSVPDIVEMIMRGKTGTAKRLDLEEHHGDNQTVEDGLTTGDGEKGPMQKVVVDANIPQHDTKICCEEMQDNRQKEHVDGDQERPKEKELDSTNSGPTFFTTLSSSQETLTDSEQLMPLRRSELDSCPTQRDAGTAELHPAAKVTCDFCGQSSHSTNCLFPASSVAGNTDAPFPASHESCALTQDCNPHMTKVAGLEPSSSCTCCCITVTGWDGEMGSPRSTKTPHFHYASPVASMLTSDELLSQGDTKYLNPMSHPSMGAFSKTRQQVNSFELEEVHSAGEEDFGQSELSRTPTLQLSRCPNKGNEKRTLCFLHEPISRAFFRITCVISCENKVDGFHTCNFPCNNQMNNLSPQSFFPFTNKKKACCFSVCTSCTRVRLK</sequence>
<dbReference type="InterPro" id="IPR029325">
    <property type="entry name" value="ITPR-bd"/>
</dbReference>
<name>A0A3P9L829_ORYLA</name>